<dbReference type="Proteomes" id="UP001165960">
    <property type="component" value="Unassembled WGS sequence"/>
</dbReference>
<name>A0ACC2RDD0_9FUNG</name>
<accession>A0ACC2RDD0</accession>
<keyword evidence="1" id="KW-0560">Oxidoreductase</keyword>
<dbReference type="EC" id="1.6.2.2" evidence="1"/>
<evidence type="ECO:0000313" key="2">
    <source>
        <dbReference type="Proteomes" id="UP001165960"/>
    </source>
</evidence>
<keyword evidence="2" id="KW-1185">Reference proteome</keyword>
<gene>
    <name evidence="1" type="primary">MCR1_4</name>
    <name evidence="1" type="ORF">DSO57_1039299</name>
</gene>
<reference evidence="1" key="1">
    <citation type="submission" date="2022-04" db="EMBL/GenBank/DDBJ databases">
        <title>Genome of the entomopathogenic fungus Entomophthora muscae.</title>
        <authorList>
            <person name="Elya C."/>
            <person name="Lovett B.R."/>
            <person name="Lee E."/>
            <person name="Macias A.M."/>
            <person name="Hajek A.E."/>
            <person name="De Bivort B.L."/>
            <person name="Kasson M.T."/>
            <person name="De Fine Licht H.H."/>
            <person name="Stajich J.E."/>
        </authorList>
    </citation>
    <scope>NUCLEOTIDE SEQUENCE</scope>
    <source>
        <strain evidence="1">Berkeley</strain>
    </source>
</reference>
<organism evidence="1 2">
    <name type="scientific">Entomophthora muscae</name>
    <dbReference type="NCBI Taxonomy" id="34485"/>
    <lineage>
        <taxon>Eukaryota</taxon>
        <taxon>Fungi</taxon>
        <taxon>Fungi incertae sedis</taxon>
        <taxon>Zoopagomycota</taxon>
        <taxon>Entomophthoromycotina</taxon>
        <taxon>Entomophthoromycetes</taxon>
        <taxon>Entomophthorales</taxon>
        <taxon>Entomophthoraceae</taxon>
        <taxon>Entomophthora</taxon>
    </lineage>
</organism>
<evidence type="ECO:0000313" key="1">
    <source>
        <dbReference type="EMBL" id="KAJ9048010.1"/>
    </source>
</evidence>
<proteinExistence type="predicted"/>
<sequence>MSLLAKSSLRFLKPSYSRFSLTQSRASSSGSNKSFSNTQKLLFTAPLIAGAAYFYNSYATSTMDSTSKAPLISTQDFTSFKIKEIEDITHDTKLYRLAIPNNESLDLPVTSCLVTRKPAQEGEKDVIRPYTPVSDEGTLGHFDLLIKHYPTGSMTSYMAGLKPGDSLEVKGPFVKFPYKANTLKEITLIAGGSGITPMLQLTRKILKNPNDSTKITLIFANRTEKDIMLKSEFDKYAQTHPDQFKVHYLLDTPPANWTGGKGYVTKEVLEKHLPPKDLKESMVFVCGPDPMVKVISGTKVSPQDQGEVEGLLKEMGYSKEKVYKF</sequence>
<dbReference type="EMBL" id="QTSX02007728">
    <property type="protein sequence ID" value="KAJ9048010.1"/>
    <property type="molecule type" value="Genomic_DNA"/>
</dbReference>
<comment type="caution">
    <text evidence="1">The sequence shown here is derived from an EMBL/GenBank/DDBJ whole genome shotgun (WGS) entry which is preliminary data.</text>
</comment>
<protein>
    <submittedName>
        <fullName evidence="1">NADH-cytochrome b5 reductase</fullName>
        <ecNumber evidence="1">1.6.2.2</ecNumber>
    </submittedName>
</protein>